<dbReference type="EMBL" id="JAPCID010000023">
    <property type="protein sequence ID" value="MDA0139271.1"/>
    <property type="molecule type" value="Genomic_DNA"/>
</dbReference>
<reference evidence="3" key="1">
    <citation type="submission" date="2022-10" db="EMBL/GenBank/DDBJ databases">
        <title>The WGS of Solirubrobacter sp. CPCC 204708.</title>
        <authorList>
            <person name="Jiang Z."/>
        </authorList>
    </citation>
    <scope>NUCLEOTIDE SEQUENCE</scope>
    <source>
        <strain evidence="3">CPCC 204708</strain>
    </source>
</reference>
<evidence type="ECO:0000313" key="4">
    <source>
        <dbReference type="Proteomes" id="UP001147700"/>
    </source>
</evidence>
<proteinExistence type="predicted"/>
<dbReference type="SUPFAM" id="SSF53720">
    <property type="entry name" value="ALDH-like"/>
    <property type="match status" value="1"/>
</dbReference>
<feature type="domain" description="Aldehyde dehydrogenase" evidence="2">
    <location>
        <begin position="13"/>
        <end position="390"/>
    </location>
</feature>
<dbReference type="InterPro" id="IPR016161">
    <property type="entry name" value="Ald_DH/histidinol_DH"/>
</dbReference>
<comment type="caution">
    <text evidence="3">The sequence shown here is derived from an EMBL/GenBank/DDBJ whole genome shotgun (WGS) entry which is preliminary data.</text>
</comment>
<dbReference type="Pfam" id="PF00171">
    <property type="entry name" value="Aldedh"/>
    <property type="match status" value="1"/>
</dbReference>
<evidence type="ECO:0000256" key="1">
    <source>
        <dbReference type="ARBA" id="ARBA00023002"/>
    </source>
</evidence>
<dbReference type="InterPro" id="IPR015590">
    <property type="entry name" value="Aldehyde_DH_dom"/>
</dbReference>
<dbReference type="RefSeq" id="WP_202956613.1">
    <property type="nucleotide sequence ID" value="NZ_JAPCID010000023.1"/>
</dbReference>
<gene>
    <name evidence="3" type="ORF">OJ962_17345</name>
</gene>
<protein>
    <submittedName>
        <fullName evidence="3">Aldehyde dehydrogenase family protein</fullName>
    </submittedName>
</protein>
<evidence type="ECO:0000313" key="3">
    <source>
        <dbReference type="EMBL" id="MDA0139271.1"/>
    </source>
</evidence>
<keyword evidence="1" id="KW-0560">Oxidoreductase</keyword>
<sequence length="419" mass="43463">MLDVGVFHRVPELAVIDPATGEAIGHVPACAAPEAHDAVLAARSAAGAWARSTPEARGSLLKAAARRLREHARELAELQTRETGAPLAASLGGVERGIAAIEAYAELGPLDSAAGPRGGLIVREPRGVVAILMPWADPLAASCSALAAALVSGNAVVLKPSEKAPLAAQRVVELLDLGEALQLLHGDDRAARPLSTHPGVDLVIRPGEEAAGSHLVVIDAGTDPEWAAEQVAASAYAGAGQSCGSVERVNVHRSVAEPFLDALVAHARALRSGPGLAPGTELGPLIDEEQRLWVHRQVQDAVYEGAELLAGGEPLYGPGYFYPPTVLTDAPANALVICGETRGPVVTVRTVDSFGEALLVDDRMGIASVLTPLHANAQRAWRELPARTVSVDAVFCTPRPGAEPELLAAVTRTKVVHLA</sequence>
<dbReference type="Gene3D" id="3.40.309.10">
    <property type="entry name" value="Aldehyde Dehydrogenase, Chain A, domain 2"/>
    <property type="match status" value="1"/>
</dbReference>
<keyword evidence="4" id="KW-1185">Reference proteome</keyword>
<dbReference type="Gene3D" id="3.40.605.10">
    <property type="entry name" value="Aldehyde Dehydrogenase, Chain A, domain 1"/>
    <property type="match status" value="1"/>
</dbReference>
<name>A0ABT4RL35_9ACTN</name>
<organism evidence="3 4">
    <name type="scientific">Solirubrobacter deserti</name>
    <dbReference type="NCBI Taxonomy" id="2282478"/>
    <lineage>
        <taxon>Bacteria</taxon>
        <taxon>Bacillati</taxon>
        <taxon>Actinomycetota</taxon>
        <taxon>Thermoleophilia</taxon>
        <taxon>Solirubrobacterales</taxon>
        <taxon>Solirubrobacteraceae</taxon>
        <taxon>Solirubrobacter</taxon>
    </lineage>
</organism>
<dbReference type="InterPro" id="IPR016162">
    <property type="entry name" value="Ald_DH_N"/>
</dbReference>
<dbReference type="PANTHER" id="PTHR11699">
    <property type="entry name" value="ALDEHYDE DEHYDROGENASE-RELATED"/>
    <property type="match status" value="1"/>
</dbReference>
<dbReference type="InterPro" id="IPR016163">
    <property type="entry name" value="Ald_DH_C"/>
</dbReference>
<evidence type="ECO:0000259" key="2">
    <source>
        <dbReference type="Pfam" id="PF00171"/>
    </source>
</evidence>
<accession>A0ABT4RL35</accession>
<dbReference type="Proteomes" id="UP001147700">
    <property type="component" value="Unassembled WGS sequence"/>
</dbReference>